<dbReference type="InterPro" id="IPR017907">
    <property type="entry name" value="Znf_RING_CS"/>
</dbReference>
<keyword evidence="1" id="KW-0479">Metal-binding</keyword>
<organism evidence="8 9">
    <name type="scientific">Apostasia shenzhenica</name>
    <dbReference type="NCBI Taxonomy" id="1088818"/>
    <lineage>
        <taxon>Eukaryota</taxon>
        <taxon>Viridiplantae</taxon>
        <taxon>Streptophyta</taxon>
        <taxon>Embryophyta</taxon>
        <taxon>Tracheophyta</taxon>
        <taxon>Spermatophyta</taxon>
        <taxon>Magnoliopsida</taxon>
        <taxon>Liliopsida</taxon>
        <taxon>Asparagales</taxon>
        <taxon>Orchidaceae</taxon>
        <taxon>Apostasioideae</taxon>
        <taxon>Apostasia</taxon>
    </lineage>
</organism>
<dbReference type="Gene3D" id="3.30.40.10">
    <property type="entry name" value="Zinc/RING finger domain, C3HC4 (zinc finger)"/>
    <property type="match status" value="2"/>
</dbReference>
<dbReference type="InterPro" id="IPR001841">
    <property type="entry name" value="Znf_RING"/>
</dbReference>
<proteinExistence type="predicted"/>
<sequence>MPSSDSDLLPSERRRAQSPKGKEKMGDATAEEEEATCGICLSSGSLAVRGQIDSCDHHFCFICIMEWAKLESRCPMCKQRFRFISRPEVTGLFSAKRVVEVPVRDQVDHLEDNGSSSPFDPYAQAYCIICHGSQDEELLLLCDLCDSASHTYCTGHGYTVPEGDWYCNDCNILRKEHAKIDLDVNDVKQNYQKNSLGDLTSEQPVSIIDIVADETVSTLEVTALQDLHEAVVCRSSTNENNRSHGRILTTEELESSSVSDLVTESFLHIRCVQQGARTLRHCRNLRSRIQALRQNWNSLRSGSMSFSSTLVYNRDTRFRRTQTSDISQQSKSSPLVSVDQTTQSNTADTIPAKNVPLDEGKAWKMMKKAKILQGSKTQSLPVASSSSSSRRYNHSLKYSGNSTTMSNGGGRHSLTPFVLKNQKATNKMACCSTTKSEVQMLVKLNLKLLSKGQCLGSAKFKEIARSSTHSILAAYGFEHSNTCAHSFPTPACSHDSAGQAQQLQSSSIMPGSCRECFHTFIKYVVKSLLSEKSSSDNPF</sequence>
<dbReference type="Pfam" id="PF13639">
    <property type="entry name" value="zf-RING_2"/>
    <property type="match status" value="1"/>
</dbReference>
<evidence type="ECO:0000313" key="8">
    <source>
        <dbReference type="EMBL" id="PKA46326.1"/>
    </source>
</evidence>
<accession>A0A2H9ZSQ3</accession>
<feature type="domain" description="RING-type" evidence="7">
    <location>
        <begin position="37"/>
        <end position="78"/>
    </location>
</feature>
<keyword evidence="9" id="KW-1185">Reference proteome</keyword>
<dbReference type="InterPro" id="IPR058746">
    <property type="entry name" value="Znf_RING-type_Topors"/>
</dbReference>
<feature type="compositionally biased region" description="Polar residues" evidence="5">
    <location>
        <begin position="374"/>
        <end position="383"/>
    </location>
</feature>
<dbReference type="SUPFAM" id="SSF57850">
    <property type="entry name" value="RING/U-box"/>
    <property type="match status" value="1"/>
</dbReference>
<feature type="compositionally biased region" description="Basic and acidic residues" evidence="5">
    <location>
        <begin position="10"/>
        <end position="26"/>
    </location>
</feature>
<dbReference type="SMART" id="SM00249">
    <property type="entry name" value="PHD"/>
    <property type="match status" value="1"/>
</dbReference>
<evidence type="ECO:0000259" key="6">
    <source>
        <dbReference type="PROSITE" id="PS50016"/>
    </source>
</evidence>
<feature type="compositionally biased region" description="Polar residues" evidence="5">
    <location>
        <begin position="321"/>
        <end position="348"/>
    </location>
</feature>
<feature type="region of interest" description="Disordered" evidence="5">
    <location>
        <begin position="372"/>
        <end position="393"/>
    </location>
</feature>
<gene>
    <name evidence="8" type="primary">MBD9</name>
    <name evidence="8" type="ORF">AXF42_Ash020850</name>
</gene>
<evidence type="ECO:0000256" key="1">
    <source>
        <dbReference type="ARBA" id="ARBA00022723"/>
    </source>
</evidence>
<dbReference type="SUPFAM" id="SSF57903">
    <property type="entry name" value="FYVE/PHD zinc finger"/>
    <property type="match status" value="1"/>
</dbReference>
<evidence type="ECO:0000256" key="2">
    <source>
        <dbReference type="ARBA" id="ARBA00022771"/>
    </source>
</evidence>
<dbReference type="Pfam" id="PF00628">
    <property type="entry name" value="PHD"/>
    <property type="match status" value="1"/>
</dbReference>
<dbReference type="EMBL" id="KZ454301">
    <property type="protein sequence ID" value="PKA46326.1"/>
    <property type="molecule type" value="Genomic_DNA"/>
</dbReference>
<dbReference type="STRING" id="1088818.A0A2H9ZSQ3"/>
<dbReference type="SMART" id="SM00184">
    <property type="entry name" value="RING"/>
    <property type="match status" value="1"/>
</dbReference>
<name>A0A2H9ZSQ3_9ASPA</name>
<keyword evidence="2 4" id="KW-0863">Zinc-finger</keyword>
<dbReference type="PROSITE" id="PS50089">
    <property type="entry name" value="ZF_RING_2"/>
    <property type="match status" value="1"/>
</dbReference>
<dbReference type="InterPro" id="IPR019787">
    <property type="entry name" value="Znf_PHD-finger"/>
</dbReference>
<protein>
    <submittedName>
        <fullName evidence="8">Methyl-CpG-binding domain-containing protein 9</fullName>
    </submittedName>
</protein>
<evidence type="ECO:0000256" key="5">
    <source>
        <dbReference type="SAM" id="MobiDB-lite"/>
    </source>
</evidence>
<reference evidence="8 9" key="1">
    <citation type="journal article" date="2017" name="Nature">
        <title>The Apostasia genome and the evolution of orchids.</title>
        <authorList>
            <person name="Zhang G.Q."/>
            <person name="Liu K.W."/>
            <person name="Li Z."/>
            <person name="Lohaus R."/>
            <person name="Hsiao Y.Y."/>
            <person name="Niu S.C."/>
            <person name="Wang J.Y."/>
            <person name="Lin Y.C."/>
            <person name="Xu Q."/>
            <person name="Chen L.J."/>
            <person name="Yoshida K."/>
            <person name="Fujiwara S."/>
            <person name="Wang Z.W."/>
            <person name="Zhang Y.Q."/>
            <person name="Mitsuda N."/>
            <person name="Wang M."/>
            <person name="Liu G.H."/>
            <person name="Pecoraro L."/>
            <person name="Huang H.X."/>
            <person name="Xiao X.J."/>
            <person name="Lin M."/>
            <person name="Wu X.Y."/>
            <person name="Wu W.L."/>
            <person name="Chen Y.Y."/>
            <person name="Chang S.B."/>
            <person name="Sakamoto S."/>
            <person name="Ohme-Takagi M."/>
            <person name="Yagi M."/>
            <person name="Zeng S.J."/>
            <person name="Shen C.Y."/>
            <person name="Yeh C.M."/>
            <person name="Luo Y.B."/>
            <person name="Tsai W.C."/>
            <person name="Van de Peer Y."/>
            <person name="Liu Z.J."/>
        </authorList>
    </citation>
    <scope>NUCLEOTIDE SEQUENCE [LARGE SCALE GENOMIC DNA]</scope>
    <source>
        <strain evidence="9">cv. Shenzhen</strain>
        <tissue evidence="8">Stem</tissue>
    </source>
</reference>
<dbReference type="InterPro" id="IPR011011">
    <property type="entry name" value="Znf_FYVE_PHD"/>
</dbReference>
<dbReference type="Proteomes" id="UP000236161">
    <property type="component" value="Unassembled WGS sequence"/>
</dbReference>
<evidence type="ECO:0000259" key="7">
    <source>
        <dbReference type="PROSITE" id="PS50089"/>
    </source>
</evidence>
<dbReference type="InterPro" id="IPR013083">
    <property type="entry name" value="Znf_RING/FYVE/PHD"/>
</dbReference>
<dbReference type="PROSITE" id="PS00518">
    <property type="entry name" value="ZF_RING_1"/>
    <property type="match status" value="1"/>
</dbReference>
<dbReference type="AlphaFoldDB" id="A0A2H9ZSQ3"/>
<evidence type="ECO:0000256" key="3">
    <source>
        <dbReference type="ARBA" id="ARBA00022833"/>
    </source>
</evidence>
<dbReference type="InterPro" id="IPR001965">
    <property type="entry name" value="Znf_PHD"/>
</dbReference>
<feature type="domain" description="PHD-type" evidence="6">
    <location>
        <begin position="124"/>
        <end position="173"/>
    </location>
</feature>
<feature type="region of interest" description="Disordered" evidence="5">
    <location>
        <begin position="321"/>
        <end position="353"/>
    </location>
</feature>
<dbReference type="CDD" id="cd16574">
    <property type="entry name" value="RING-HC_Topors"/>
    <property type="match status" value="1"/>
</dbReference>
<dbReference type="PROSITE" id="PS50016">
    <property type="entry name" value="ZF_PHD_2"/>
    <property type="match status" value="1"/>
</dbReference>
<dbReference type="PANTHER" id="PTHR47177">
    <property type="entry name" value="F18C1.6 PROTEIN"/>
    <property type="match status" value="1"/>
</dbReference>
<dbReference type="GO" id="GO:0008270">
    <property type="term" value="F:zinc ion binding"/>
    <property type="evidence" value="ECO:0007669"/>
    <property type="project" value="UniProtKB-KW"/>
</dbReference>
<dbReference type="PANTHER" id="PTHR47177:SF4">
    <property type="entry name" value="OS06G0283200 PROTEIN"/>
    <property type="match status" value="1"/>
</dbReference>
<evidence type="ECO:0000256" key="4">
    <source>
        <dbReference type="PROSITE-ProRule" id="PRU00175"/>
    </source>
</evidence>
<evidence type="ECO:0000313" key="9">
    <source>
        <dbReference type="Proteomes" id="UP000236161"/>
    </source>
</evidence>
<dbReference type="OrthoDB" id="365379at2759"/>
<keyword evidence="3" id="KW-0862">Zinc</keyword>
<feature type="region of interest" description="Disordered" evidence="5">
    <location>
        <begin position="1"/>
        <end position="29"/>
    </location>
</feature>